<protein>
    <submittedName>
        <fullName evidence="3">Uncharacterized protein LOC117646808</fullName>
    </submittedName>
</protein>
<sequence length="190" mass="21391">MPPLAALLLAPVLLNLACGKTINTYAGPYIAYATRFDPCPSDGTFAINLRPSHFHPAKPFERQTVSGNFTILTPFDDSYWVRGQMAVRSNNQWKENAFVFNYPTGACRVLRDHIPDFFTMVARGIHATNGPCRLEASGTNEVDKVPISWDFPKFKIMPYGRYKFTIRFGDVTSTRFCTEVDCTIIPKPTI</sequence>
<evidence type="ECO:0000313" key="3">
    <source>
        <dbReference type="RefSeq" id="XP_034243926.1"/>
    </source>
</evidence>
<feature type="chain" id="PRO_5027591073" evidence="1">
    <location>
        <begin position="20"/>
        <end position="190"/>
    </location>
</feature>
<gene>
    <name evidence="3" type="primary">LOC117646808</name>
</gene>
<keyword evidence="1" id="KW-0732">Signal</keyword>
<feature type="signal peptide" evidence="1">
    <location>
        <begin position="1"/>
        <end position="19"/>
    </location>
</feature>
<dbReference type="KEGG" id="tpal:117646808"/>
<dbReference type="GeneID" id="117646808"/>
<organism evidence="3">
    <name type="scientific">Thrips palmi</name>
    <name type="common">Melon thrips</name>
    <dbReference type="NCBI Taxonomy" id="161013"/>
    <lineage>
        <taxon>Eukaryota</taxon>
        <taxon>Metazoa</taxon>
        <taxon>Ecdysozoa</taxon>
        <taxon>Arthropoda</taxon>
        <taxon>Hexapoda</taxon>
        <taxon>Insecta</taxon>
        <taxon>Pterygota</taxon>
        <taxon>Neoptera</taxon>
        <taxon>Paraneoptera</taxon>
        <taxon>Thysanoptera</taxon>
        <taxon>Terebrantia</taxon>
        <taxon>Thripoidea</taxon>
        <taxon>Thripidae</taxon>
        <taxon>Thrips</taxon>
    </lineage>
</organism>
<keyword evidence="2" id="KW-1185">Reference proteome</keyword>
<proteinExistence type="predicted"/>
<dbReference type="RefSeq" id="XP_034243926.1">
    <property type="nucleotide sequence ID" value="XM_034388035.1"/>
</dbReference>
<evidence type="ECO:0000256" key="1">
    <source>
        <dbReference type="SAM" id="SignalP"/>
    </source>
</evidence>
<name>A0A6P8Z2L7_THRPL</name>
<dbReference type="AlphaFoldDB" id="A0A6P8Z2L7"/>
<accession>A0A6P8Z2L7</accession>
<dbReference type="Proteomes" id="UP000515158">
    <property type="component" value="Unplaced"/>
</dbReference>
<dbReference type="InParanoid" id="A0A6P8Z2L7"/>
<dbReference type="OrthoDB" id="6613462at2759"/>
<evidence type="ECO:0000313" key="2">
    <source>
        <dbReference type="Proteomes" id="UP000515158"/>
    </source>
</evidence>
<reference evidence="3" key="1">
    <citation type="submission" date="2025-08" db="UniProtKB">
        <authorList>
            <consortium name="RefSeq"/>
        </authorList>
    </citation>
    <scope>IDENTIFICATION</scope>
    <source>
        <tissue evidence="3">Total insect</tissue>
    </source>
</reference>